<dbReference type="InterPro" id="IPR023434">
    <property type="entry name" value="Arginosuc_synth_type_1_subfam"/>
</dbReference>
<dbReference type="PANTHER" id="PTHR11587">
    <property type="entry name" value="ARGININOSUCCINATE SYNTHASE"/>
    <property type="match status" value="1"/>
</dbReference>
<comment type="caution">
    <text evidence="13">The sequence shown here is derived from an EMBL/GenBank/DDBJ whole genome shotgun (WGS) entry which is preliminary data.</text>
</comment>
<evidence type="ECO:0000256" key="9">
    <source>
        <dbReference type="ARBA" id="ARBA00022840"/>
    </source>
</evidence>
<dbReference type="InterPro" id="IPR048268">
    <property type="entry name" value="Arginosuc_syn_C"/>
</dbReference>
<feature type="binding site" evidence="10">
    <location>
        <position position="120"/>
    </location>
    <ligand>
        <name>L-aspartate</name>
        <dbReference type="ChEBI" id="CHEBI:29991"/>
    </ligand>
</feature>
<dbReference type="GO" id="GO:0005524">
    <property type="term" value="F:ATP binding"/>
    <property type="evidence" value="ECO:0007669"/>
    <property type="project" value="UniProtKB-UniRule"/>
</dbReference>
<keyword evidence="9 10" id="KW-0067">ATP-binding</keyword>
<dbReference type="GO" id="GO:0005737">
    <property type="term" value="C:cytoplasm"/>
    <property type="evidence" value="ECO:0007669"/>
    <property type="project" value="UniProtKB-SubCell"/>
</dbReference>
<dbReference type="RefSeq" id="WP_406607480.1">
    <property type="nucleotide sequence ID" value="NZ_PFKO01000180.1"/>
</dbReference>
<dbReference type="PANTHER" id="PTHR11587:SF2">
    <property type="entry name" value="ARGININOSUCCINATE SYNTHASE"/>
    <property type="match status" value="1"/>
</dbReference>
<dbReference type="InterPro" id="IPR024074">
    <property type="entry name" value="AS_cat/multimer_dom_body"/>
</dbReference>
<dbReference type="SUPFAM" id="SSF52402">
    <property type="entry name" value="Adenine nucleotide alpha hydrolases-like"/>
    <property type="match status" value="1"/>
</dbReference>
<dbReference type="GO" id="GO:0004055">
    <property type="term" value="F:argininosuccinate synthase activity"/>
    <property type="evidence" value="ECO:0007669"/>
    <property type="project" value="UniProtKB-UniRule"/>
</dbReference>
<comment type="similarity">
    <text evidence="10">Belongs to the argininosuccinate synthase family. Type 1 subfamily.</text>
</comment>
<evidence type="ECO:0000256" key="7">
    <source>
        <dbReference type="ARBA" id="ARBA00022605"/>
    </source>
</evidence>
<evidence type="ECO:0000256" key="1">
    <source>
        <dbReference type="ARBA" id="ARBA00004967"/>
    </source>
</evidence>
<comment type="caution">
    <text evidence="10">Lacks conserved residue(s) required for the propagation of feature annotation.</text>
</comment>
<feature type="domain" description="Arginosuccinate synthase-like N-terminal" evidence="11">
    <location>
        <begin position="6"/>
        <end position="166"/>
    </location>
</feature>
<dbReference type="GO" id="GO:0006526">
    <property type="term" value="P:L-arginine biosynthetic process"/>
    <property type="evidence" value="ECO:0007669"/>
    <property type="project" value="UniProtKB-UniRule"/>
</dbReference>
<dbReference type="CDD" id="cd01999">
    <property type="entry name" value="ASS"/>
    <property type="match status" value="1"/>
</dbReference>
<evidence type="ECO:0000256" key="10">
    <source>
        <dbReference type="HAMAP-Rule" id="MF_00005"/>
    </source>
</evidence>
<feature type="binding site" evidence="10">
    <location>
        <position position="118"/>
    </location>
    <ligand>
        <name>ATP</name>
        <dbReference type="ChEBI" id="CHEBI:30616"/>
    </ligand>
</feature>
<dbReference type="NCBIfam" id="TIGR00032">
    <property type="entry name" value="argG"/>
    <property type="match status" value="1"/>
</dbReference>
<feature type="binding site" evidence="10">
    <location>
        <position position="261"/>
    </location>
    <ligand>
        <name>L-citrulline</name>
        <dbReference type="ChEBI" id="CHEBI:57743"/>
    </ligand>
</feature>
<comment type="pathway">
    <text evidence="1 10">Amino-acid biosynthesis; L-arginine biosynthesis; L-arginine from L-ornithine and carbamoyl phosphate: step 2/3.</text>
</comment>
<dbReference type="Gene3D" id="3.40.50.620">
    <property type="entry name" value="HUPs"/>
    <property type="match status" value="1"/>
</dbReference>
<comment type="subcellular location">
    <subcellularLocation>
        <location evidence="10">Cytoplasm</location>
    </subcellularLocation>
</comment>
<dbReference type="UniPathway" id="UPA00068">
    <property type="reaction ID" value="UER00113"/>
</dbReference>
<comment type="catalytic activity">
    <reaction evidence="10">
        <text>L-citrulline + L-aspartate + ATP = 2-(N(omega)-L-arginino)succinate + AMP + diphosphate + H(+)</text>
        <dbReference type="Rhea" id="RHEA:10932"/>
        <dbReference type="ChEBI" id="CHEBI:15378"/>
        <dbReference type="ChEBI" id="CHEBI:29991"/>
        <dbReference type="ChEBI" id="CHEBI:30616"/>
        <dbReference type="ChEBI" id="CHEBI:33019"/>
        <dbReference type="ChEBI" id="CHEBI:57472"/>
        <dbReference type="ChEBI" id="CHEBI:57743"/>
        <dbReference type="ChEBI" id="CHEBI:456215"/>
        <dbReference type="EC" id="6.3.4.5"/>
    </reaction>
</comment>
<dbReference type="AlphaFoldDB" id="A0A2M7PPY3"/>
<dbReference type="GO" id="GO:0000053">
    <property type="term" value="P:argininosuccinate metabolic process"/>
    <property type="evidence" value="ECO:0007669"/>
    <property type="project" value="TreeGrafter"/>
</dbReference>
<feature type="binding site" evidence="10">
    <location>
        <position position="176"/>
    </location>
    <ligand>
        <name>L-citrulline</name>
        <dbReference type="ChEBI" id="CHEBI:57743"/>
    </ligand>
</feature>
<evidence type="ECO:0000256" key="4">
    <source>
        <dbReference type="ARBA" id="ARBA00022490"/>
    </source>
</evidence>
<evidence type="ECO:0000259" key="12">
    <source>
        <dbReference type="Pfam" id="PF20979"/>
    </source>
</evidence>
<dbReference type="Proteomes" id="UP000230646">
    <property type="component" value="Unassembled WGS sequence"/>
</dbReference>
<dbReference type="FunFam" id="3.90.1260.10:FF:000007">
    <property type="entry name" value="Argininosuccinate synthase"/>
    <property type="match status" value="1"/>
</dbReference>
<dbReference type="EMBL" id="PFKO01000180">
    <property type="protein sequence ID" value="PIY32683.1"/>
    <property type="molecule type" value="Genomic_DNA"/>
</dbReference>
<dbReference type="PROSITE" id="PS00564">
    <property type="entry name" value="ARGININOSUCCIN_SYN_1"/>
    <property type="match status" value="1"/>
</dbReference>
<keyword evidence="8 10" id="KW-0547">Nucleotide-binding</keyword>
<feature type="binding site" evidence="10">
    <location>
        <begin position="10"/>
        <end position="18"/>
    </location>
    <ligand>
        <name>ATP</name>
        <dbReference type="ChEBI" id="CHEBI:30616"/>
    </ligand>
</feature>
<evidence type="ECO:0000256" key="6">
    <source>
        <dbReference type="ARBA" id="ARBA00022598"/>
    </source>
</evidence>
<comment type="subunit">
    <text evidence="2 10">Homotetramer.</text>
</comment>
<evidence type="ECO:0000256" key="8">
    <source>
        <dbReference type="ARBA" id="ARBA00022741"/>
    </source>
</evidence>
<feature type="binding site" evidence="10">
    <location>
        <position position="128"/>
    </location>
    <ligand>
        <name>L-citrulline</name>
        <dbReference type="ChEBI" id="CHEBI:57743"/>
    </ligand>
</feature>
<dbReference type="InterPro" id="IPR048267">
    <property type="entry name" value="Arginosuc_syn_N"/>
</dbReference>
<dbReference type="InterPro" id="IPR001518">
    <property type="entry name" value="Arginosuc_synth"/>
</dbReference>
<dbReference type="Gene3D" id="1.20.5.470">
    <property type="entry name" value="Single helix bin"/>
    <property type="match status" value="1"/>
</dbReference>
<dbReference type="NCBIfam" id="NF001770">
    <property type="entry name" value="PRK00509.1"/>
    <property type="match status" value="1"/>
</dbReference>
<evidence type="ECO:0000313" key="14">
    <source>
        <dbReference type="Proteomes" id="UP000230646"/>
    </source>
</evidence>
<feature type="binding site" evidence="10">
    <location>
        <position position="124"/>
    </location>
    <ligand>
        <name>L-aspartate</name>
        <dbReference type="ChEBI" id="CHEBI:29991"/>
    </ligand>
</feature>
<feature type="binding site" evidence="10">
    <location>
        <position position="88"/>
    </location>
    <ligand>
        <name>L-citrulline</name>
        <dbReference type="ChEBI" id="CHEBI:57743"/>
    </ligand>
</feature>
<keyword evidence="4 10" id="KW-0963">Cytoplasm</keyword>
<keyword evidence="6 10" id="KW-0436">Ligase</keyword>
<organism evidence="13 14">
    <name type="scientific">Candidatus Infernicultor aquiphilus</name>
    <dbReference type="NCBI Taxonomy" id="1805029"/>
    <lineage>
        <taxon>Bacteria</taxon>
        <taxon>Pseudomonadati</taxon>
        <taxon>Atribacterota</taxon>
        <taxon>Candidatus Phoenicimicrobiia</taxon>
        <taxon>Candidatus Pheonicimicrobiales</taxon>
        <taxon>Candidatus Phoenicimicrobiaceae</taxon>
        <taxon>Candidatus Infernicultor</taxon>
    </lineage>
</organism>
<dbReference type="InterPro" id="IPR014729">
    <property type="entry name" value="Rossmann-like_a/b/a_fold"/>
</dbReference>
<dbReference type="Gene3D" id="3.90.1260.10">
    <property type="entry name" value="Argininosuccinate synthetase, chain A, domain 2"/>
    <property type="match status" value="1"/>
</dbReference>
<dbReference type="Pfam" id="PF00764">
    <property type="entry name" value="Arginosuc_synth"/>
    <property type="match status" value="1"/>
</dbReference>
<keyword evidence="7 10" id="KW-0028">Amino-acid biosynthesis</keyword>
<evidence type="ECO:0000256" key="2">
    <source>
        <dbReference type="ARBA" id="ARBA00011881"/>
    </source>
</evidence>
<evidence type="ECO:0000256" key="5">
    <source>
        <dbReference type="ARBA" id="ARBA00022571"/>
    </source>
</evidence>
<feature type="domain" description="Arginosuccinate synthase C-terminal" evidence="12">
    <location>
        <begin position="175"/>
        <end position="393"/>
    </location>
</feature>
<keyword evidence="5 10" id="KW-0055">Arginine biosynthesis</keyword>
<dbReference type="PROSITE" id="PS00565">
    <property type="entry name" value="ARGININOSUCCIN_SYN_2"/>
    <property type="match status" value="1"/>
</dbReference>
<accession>A0A2M7PPY3</accession>
<dbReference type="FunFam" id="3.40.50.620:FF:000038">
    <property type="entry name" value="Argininosuccinate synthase"/>
    <property type="match status" value="1"/>
</dbReference>
<dbReference type="GO" id="GO:0000050">
    <property type="term" value="P:urea cycle"/>
    <property type="evidence" value="ECO:0007669"/>
    <property type="project" value="TreeGrafter"/>
</dbReference>
<dbReference type="Pfam" id="PF20979">
    <property type="entry name" value="Arginosuc_syn_C"/>
    <property type="match status" value="1"/>
</dbReference>
<evidence type="ECO:0000313" key="13">
    <source>
        <dbReference type="EMBL" id="PIY32683.1"/>
    </source>
</evidence>
<protein>
    <recommendedName>
        <fullName evidence="3 10">Argininosuccinate synthase</fullName>
        <ecNumber evidence="3 10">6.3.4.5</ecNumber>
    </recommendedName>
    <alternativeName>
        <fullName evidence="10">Citrulline--aspartate ligase</fullName>
    </alternativeName>
</protein>
<evidence type="ECO:0000259" key="11">
    <source>
        <dbReference type="Pfam" id="PF00764"/>
    </source>
</evidence>
<evidence type="ECO:0000256" key="3">
    <source>
        <dbReference type="ARBA" id="ARBA00012286"/>
    </source>
</evidence>
<dbReference type="EC" id="6.3.4.5" evidence="3 10"/>
<feature type="binding site" evidence="10">
    <location>
        <position position="124"/>
    </location>
    <ligand>
        <name>L-citrulline</name>
        <dbReference type="ChEBI" id="CHEBI:57743"/>
    </ligand>
</feature>
<reference evidence="13 14" key="1">
    <citation type="submission" date="2017-09" db="EMBL/GenBank/DDBJ databases">
        <title>Depth-based differentiation of microbial function through sediment-hosted aquifers and enrichment of novel symbionts in the deep terrestrial subsurface.</title>
        <authorList>
            <person name="Probst A.J."/>
            <person name="Ladd B."/>
            <person name="Jarett J.K."/>
            <person name="Geller-Mcgrath D.E."/>
            <person name="Sieber C.M."/>
            <person name="Emerson J.B."/>
            <person name="Anantharaman K."/>
            <person name="Thomas B.C."/>
            <person name="Malmstrom R."/>
            <person name="Stieglmeier M."/>
            <person name="Klingl A."/>
            <person name="Woyke T."/>
            <person name="Ryan C.M."/>
            <person name="Banfield J.F."/>
        </authorList>
    </citation>
    <scope>NUCLEOTIDE SEQUENCE [LARGE SCALE GENOMIC DNA]</scope>
    <source>
        <strain evidence="13">CG_4_10_14_3_um_filter_34_13</strain>
    </source>
</reference>
<name>A0A2M7PPY3_9BACT</name>
<feature type="binding site" evidence="10">
    <location>
        <position position="273"/>
    </location>
    <ligand>
        <name>L-citrulline</name>
        <dbReference type="ChEBI" id="CHEBI:57743"/>
    </ligand>
</feature>
<feature type="binding site" evidence="10">
    <location>
        <position position="125"/>
    </location>
    <ligand>
        <name>L-aspartate</name>
        <dbReference type="ChEBI" id="CHEBI:29991"/>
    </ligand>
</feature>
<feature type="binding site" evidence="10">
    <location>
        <position position="185"/>
    </location>
    <ligand>
        <name>L-citrulline</name>
        <dbReference type="ChEBI" id="CHEBI:57743"/>
    </ligand>
</feature>
<sequence>MKKMKKVVLAYSGGLDTSVAIKWLKENYCEEVIAVTIDVGQKNDLEYIKEKAIQIGAVKSYVIDAKEEFTQKYVLPGLQAGAIYESTYPLATAYSRPLIAKILVEVAEKEKAEAIVHGCTGKGNDQVRFEVSIAALNPQLQVIAPAREWGFTREEEIKYAKKYQIPVPVDINNPYSVDQNLWGRSIECGVLEDPWKEPPEEVYKWTVNPENAPDQPIYLEVYFEKGVPQSIDGEKLSLVDLILKLNEIGGKNGVGRVDMVENRLVGIKSREIYECPAATILLKTYQALEGLVCPRELSHFKPFISKKYAELTYYGLWYSPLKEALDGFVKVIQKKVTGTIRVKLFKGNCVVVGRKSENSLYDFNLATYAQGDTFNQNFAKGFIELWGLPTKVYASVSRGED</sequence>
<proteinExistence type="inferred from homology"/>
<dbReference type="SUPFAM" id="SSF69864">
    <property type="entry name" value="Argininosuccinate synthetase, C-terminal domain"/>
    <property type="match status" value="1"/>
</dbReference>
<dbReference type="HAMAP" id="MF_00005">
    <property type="entry name" value="Arg_succ_synth_type1"/>
    <property type="match status" value="1"/>
</dbReference>
<gene>
    <name evidence="10" type="primary">argG</name>
    <name evidence="13" type="ORF">COZ07_04885</name>
</gene>
<dbReference type="InterPro" id="IPR018223">
    <property type="entry name" value="Arginosuc_synth_CS"/>
</dbReference>